<name>A0ABV9NU36_9BACI</name>
<proteinExistence type="inferred from homology"/>
<keyword evidence="4" id="KW-1185">Reference proteome</keyword>
<dbReference type="PANTHER" id="PTHR22916">
    <property type="entry name" value="GLYCOSYLTRANSFERASE"/>
    <property type="match status" value="1"/>
</dbReference>
<dbReference type="Proteomes" id="UP001595896">
    <property type="component" value="Unassembled WGS sequence"/>
</dbReference>
<evidence type="ECO:0000313" key="4">
    <source>
        <dbReference type="Proteomes" id="UP001595896"/>
    </source>
</evidence>
<dbReference type="Pfam" id="PF00535">
    <property type="entry name" value="Glycos_transf_2"/>
    <property type="match status" value="1"/>
</dbReference>
<sequence>MKEDLVSVILPVYNGSKYIKQAVNSVLNQSYQHIELIVVNDGSTDCTLEIINSLKIKDNRIRVFTRENAGVSASRNFGVSQAKGDYIAFLDHDDKMHTKMIEQLLYTVIHYNHPIAACNITKVNNLETIDIDNFALAPVLFLSKAEALYKLYSDDPLPIAVCWNKIYKLNLIEKIKFPEGLKFEDEYIAHKVVDEAEGIYFIDLPLVYYNQHEESFMKQEFSEKKLDIFKAYEDRLAYFQNNDFPKLARIHSALMLYMHILYFQQADACNKRSIHRNFKDVYKRTNNYLSIRQKLELKSFYVNPLLHQTYGKATSFLSKLKN</sequence>
<gene>
    <name evidence="3" type="ORF">ACFO4L_02415</name>
</gene>
<protein>
    <submittedName>
        <fullName evidence="3">Glycosyltransferase family 2 protein</fullName>
    </submittedName>
</protein>
<accession>A0ABV9NU36</accession>
<organism evidence="3 4">
    <name type="scientific">Bacillus daqingensis</name>
    <dbReference type="NCBI Taxonomy" id="872396"/>
    <lineage>
        <taxon>Bacteria</taxon>
        <taxon>Bacillati</taxon>
        <taxon>Bacillota</taxon>
        <taxon>Bacilli</taxon>
        <taxon>Bacillales</taxon>
        <taxon>Bacillaceae</taxon>
        <taxon>Bacillus</taxon>
    </lineage>
</organism>
<dbReference type="InterPro" id="IPR001173">
    <property type="entry name" value="Glyco_trans_2-like"/>
</dbReference>
<evidence type="ECO:0000259" key="2">
    <source>
        <dbReference type="Pfam" id="PF00535"/>
    </source>
</evidence>
<dbReference type="SUPFAM" id="SSF53448">
    <property type="entry name" value="Nucleotide-diphospho-sugar transferases"/>
    <property type="match status" value="1"/>
</dbReference>
<dbReference type="PANTHER" id="PTHR22916:SF3">
    <property type="entry name" value="UDP-GLCNAC:BETAGAL BETA-1,3-N-ACETYLGLUCOSAMINYLTRANSFERASE-LIKE PROTEIN 1"/>
    <property type="match status" value="1"/>
</dbReference>
<comment type="similarity">
    <text evidence="1">Belongs to the glycosyltransferase 2 family.</text>
</comment>
<reference evidence="4" key="1">
    <citation type="journal article" date="2019" name="Int. J. Syst. Evol. Microbiol.">
        <title>The Global Catalogue of Microorganisms (GCM) 10K type strain sequencing project: providing services to taxonomists for standard genome sequencing and annotation.</title>
        <authorList>
            <consortium name="The Broad Institute Genomics Platform"/>
            <consortium name="The Broad Institute Genome Sequencing Center for Infectious Disease"/>
            <person name="Wu L."/>
            <person name="Ma J."/>
        </authorList>
    </citation>
    <scope>NUCLEOTIDE SEQUENCE [LARGE SCALE GENOMIC DNA]</scope>
    <source>
        <strain evidence="4">JCM 12165</strain>
    </source>
</reference>
<evidence type="ECO:0000256" key="1">
    <source>
        <dbReference type="ARBA" id="ARBA00006739"/>
    </source>
</evidence>
<comment type="caution">
    <text evidence="3">The sequence shown here is derived from an EMBL/GenBank/DDBJ whole genome shotgun (WGS) entry which is preliminary data.</text>
</comment>
<evidence type="ECO:0000313" key="3">
    <source>
        <dbReference type="EMBL" id="MFC4735429.1"/>
    </source>
</evidence>
<dbReference type="Gene3D" id="3.90.550.10">
    <property type="entry name" value="Spore Coat Polysaccharide Biosynthesis Protein SpsA, Chain A"/>
    <property type="match status" value="1"/>
</dbReference>
<feature type="domain" description="Glycosyltransferase 2-like" evidence="2">
    <location>
        <begin position="7"/>
        <end position="169"/>
    </location>
</feature>
<dbReference type="EMBL" id="JBHSGK010000003">
    <property type="protein sequence ID" value="MFC4735429.1"/>
    <property type="molecule type" value="Genomic_DNA"/>
</dbReference>
<dbReference type="InterPro" id="IPR029044">
    <property type="entry name" value="Nucleotide-diphossugar_trans"/>
</dbReference>
<dbReference type="CDD" id="cd00761">
    <property type="entry name" value="Glyco_tranf_GTA_type"/>
    <property type="match status" value="1"/>
</dbReference>
<dbReference type="RefSeq" id="WP_377908052.1">
    <property type="nucleotide sequence ID" value="NZ_JBHSGK010000003.1"/>
</dbReference>